<dbReference type="GO" id="GO:0004806">
    <property type="term" value="F:triacylglycerol lipase activity"/>
    <property type="evidence" value="ECO:0007669"/>
    <property type="project" value="InterPro"/>
</dbReference>
<evidence type="ECO:0000313" key="2">
    <source>
        <dbReference type="EMBL" id="TFF17538.1"/>
    </source>
</evidence>
<evidence type="ECO:0000256" key="1">
    <source>
        <dbReference type="SAM" id="Phobius"/>
    </source>
</evidence>
<dbReference type="InterPro" id="IPR005152">
    <property type="entry name" value="Lipase_secreted"/>
</dbReference>
<keyword evidence="1" id="KW-0472">Membrane</keyword>
<feature type="transmembrane region" description="Helical" evidence="1">
    <location>
        <begin position="124"/>
        <end position="143"/>
    </location>
</feature>
<protein>
    <submittedName>
        <fullName evidence="2">Lipase</fullName>
    </submittedName>
</protein>
<feature type="transmembrane region" description="Helical" evidence="1">
    <location>
        <begin position="68"/>
        <end position="87"/>
    </location>
</feature>
<feature type="transmembrane region" description="Helical" evidence="1">
    <location>
        <begin position="12"/>
        <end position="29"/>
    </location>
</feature>
<comment type="caution">
    <text evidence="2">The sequence shown here is derived from an EMBL/GenBank/DDBJ whole genome shotgun (WGS) entry which is preliminary data.</text>
</comment>
<reference evidence="2 3" key="1">
    <citation type="submission" date="2019-03" db="EMBL/GenBank/DDBJ databases">
        <title>Cellulosimicrobium funkei JCM14302 Assembly.</title>
        <authorList>
            <person name="Dou T."/>
        </authorList>
    </citation>
    <scope>NUCLEOTIDE SEQUENCE [LARGE SCALE GENOMIC DNA]</scope>
    <source>
        <strain evidence="2 3">JCM 14302</strain>
    </source>
</reference>
<dbReference type="InterPro" id="IPR005325">
    <property type="entry name" value="DUF308_memb"/>
</dbReference>
<dbReference type="Pfam" id="PF03729">
    <property type="entry name" value="DUF308"/>
    <property type="match status" value="1"/>
</dbReference>
<dbReference type="SUPFAM" id="SSF53474">
    <property type="entry name" value="alpha/beta-Hydrolases"/>
    <property type="match status" value="1"/>
</dbReference>
<evidence type="ECO:0000313" key="3">
    <source>
        <dbReference type="Proteomes" id="UP000298003"/>
    </source>
</evidence>
<proteinExistence type="predicted"/>
<dbReference type="PANTHER" id="PTHR34853:SF1">
    <property type="entry name" value="LIPASE 5"/>
    <property type="match status" value="1"/>
</dbReference>
<dbReference type="PANTHER" id="PTHR34853">
    <property type="match status" value="1"/>
</dbReference>
<dbReference type="Proteomes" id="UP000298003">
    <property type="component" value="Unassembled WGS sequence"/>
</dbReference>
<dbReference type="AlphaFoldDB" id="A0A4Y8R7K5"/>
<gene>
    <name evidence="2" type="ORF">E1O70_00030</name>
</gene>
<organism evidence="2 3">
    <name type="scientific">Cellulosimicrobium funkei</name>
    <dbReference type="NCBI Taxonomy" id="264251"/>
    <lineage>
        <taxon>Bacteria</taxon>
        <taxon>Bacillati</taxon>
        <taxon>Actinomycetota</taxon>
        <taxon>Actinomycetes</taxon>
        <taxon>Micrococcales</taxon>
        <taxon>Promicromonosporaceae</taxon>
        <taxon>Cellulosimicrobium</taxon>
    </lineage>
</organism>
<dbReference type="Gene3D" id="3.40.50.1820">
    <property type="entry name" value="alpha/beta hydrolase"/>
    <property type="match status" value="2"/>
</dbReference>
<keyword evidence="3" id="KW-1185">Reference proteome</keyword>
<keyword evidence="1" id="KW-1133">Transmembrane helix</keyword>
<feature type="transmembrane region" description="Helical" evidence="1">
    <location>
        <begin position="35"/>
        <end position="56"/>
    </location>
</feature>
<dbReference type="Pfam" id="PF03583">
    <property type="entry name" value="LIP"/>
    <property type="match status" value="1"/>
</dbReference>
<dbReference type="GO" id="GO:0016042">
    <property type="term" value="P:lipid catabolic process"/>
    <property type="evidence" value="ECO:0007669"/>
    <property type="project" value="InterPro"/>
</dbReference>
<dbReference type="EMBL" id="SOZH01000001">
    <property type="protein sequence ID" value="TFF17538.1"/>
    <property type="molecule type" value="Genomic_DNA"/>
</dbReference>
<name>A0A4Y8R7K5_9MICO</name>
<accession>A0A4Y8R7K5</accession>
<feature type="transmembrane region" description="Helical" evidence="1">
    <location>
        <begin position="199"/>
        <end position="221"/>
    </location>
</feature>
<keyword evidence="1" id="KW-0812">Transmembrane</keyword>
<sequence length="597" mass="60535">MRDLGDRLPPWAAVVLGAAATALGAAVVLRPFASLAVLVVAVVAAFAVLGVAELVGDGGAPPDARGPRALRVVRGLLFLALAVAVLVWPAPTIGVVALLVGVGLVVAGVLDVVDGVRSSGTDRWARVAVGAASVLLGALALVWPDVTVLVVAVVLGVRLVLLGVRLLVAGLRRARAARRPPDPVAASSRRSRSARRGPAALVGAVLAFVAAAGLTGVSVAVQRAAPHADAFYDAPDAPPDAPGSLLRAEPFTRQIPDGATAWRILYTTTLDEGEPTVASGLVVVPDGVGTDGGAPPPVVAWAHGTTGFARGCAPSVLDEPFESGAFFLLDDVLARGWALVATDYAGLGTPGPHPYLVGQGEARSVLDAVRAARALGDATLGEQTVVWGHSQGGHAALWTGAVAPVYAPDVPLAGVAALAPASDLTAMVSHLENVPGGSVFASYVVAAYDAAYPDADAIEAVRPGARLVVHEMASRCLSEPGALVSVAEALSMDQPLWTTDPTDGALGERLAENVPTGAVEAPLLVAQGASDPLVLPSTQDAYVGERCAAGQPVDYRTYEGRDHVGLVQADSPLAPDLVRWTEARLAGEPPTPTCATG</sequence>
<feature type="transmembrane region" description="Helical" evidence="1">
    <location>
        <begin position="149"/>
        <end position="168"/>
    </location>
</feature>
<dbReference type="InterPro" id="IPR029058">
    <property type="entry name" value="AB_hydrolase_fold"/>
</dbReference>